<reference evidence="2 3" key="1">
    <citation type="submission" date="2019-06" db="EMBL/GenBank/DDBJ databases">
        <authorList>
            <person name="Rodrigo-Torres L."/>
            <person name="Arahal R. D."/>
            <person name="Lucena T."/>
        </authorList>
    </citation>
    <scope>NUCLEOTIDE SEQUENCE [LARGE SCALE GENOMIC DNA]</scope>
    <source>
        <strain evidence="2 3">SB0023/3</strain>
    </source>
</reference>
<evidence type="ECO:0000256" key="1">
    <source>
        <dbReference type="SAM" id="Coils"/>
    </source>
</evidence>
<proteinExistence type="predicted"/>
<evidence type="ECO:0000313" key="3">
    <source>
        <dbReference type="Proteomes" id="UP000410984"/>
    </source>
</evidence>
<dbReference type="Proteomes" id="UP000410984">
    <property type="component" value="Unassembled WGS sequence"/>
</dbReference>
<sequence>MNAIAAEVMMDCGGRLASIGSAIHLGVQLAAAERRARRDEAVDSVTRLAYRLQDARADQREAEVRAVAAEARIEVVERALARAVAEAAALREALSVEREFSAGLRDIIGA</sequence>
<dbReference type="RefSeq" id="WP_059407872.1">
    <property type="nucleotide sequence ID" value="NZ_CABFPH010000014.1"/>
</dbReference>
<organism evidence="2 3">
    <name type="scientific">Methylobacterium symbioticum</name>
    <dbReference type="NCBI Taxonomy" id="2584084"/>
    <lineage>
        <taxon>Bacteria</taxon>
        <taxon>Pseudomonadati</taxon>
        <taxon>Pseudomonadota</taxon>
        <taxon>Alphaproteobacteria</taxon>
        <taxon>Hyphomicrobiales</taxon>
        <taxon>Methylobacteriaceae</taxon>
        <taxon>Methylobacterium</taxon>
    </lineage>
</organism>
<accession>A0A509E9S0</accession>
<keyword evidence="3" id="KW-1185">Reference proteome</keyword>
<dbReference type="EMBL" id="CABFPH010000014">
    <property type="protein sequence ID" value="VUD70878.1"/>
    <property type="molecule type" value="Genomic_DNA"/>
</dbReference>
<feature type="coiled-coil region" evidence="1">
    <location>
        <begin position="52"/>
        <end position="93"/>
    </location>
</feature>
<dbReference type="AlphaFoldDB" id="A0A509E9S0"/>
<name>A0A509E9S0_9HYPH</name>
<protein>
    <submittedName>
        <fullName evidence="2">Uncharacterized protein</fullName>
    </submittedName>
</protein>
<gene>
    <name evidence="2" type="ORF">MET9862_01452</name>
</gene>
<keyword evidence="1" id="KW-0175">Coiled coil</keyword>
<evidence type="ECO:0000313" key="2">
    <source>
        <dbReference type="EMBL" id="VUD70878.1"/>
    </source>
</evidence>